<evidence type="ECO:0000256" key="2">
    <source>
        <dbReference type="ARBA" id="ARBA00022741"/>
    </source>
</evidence>
<keyword evidence="5" id="KW-0808">Transferase</keyword>
<evidence type="ECO:0000313" key="7">
    <source>
        <dbReference type="EMBL" id="GLS89847.1"/>
    </source>
</evidence>
<dbReference type="InterPro" id="IPR027417">
    <property type="entry name" value="P-loop_NTPase"/>
</dbReference>
<dbReference type="NCBIfam" id="TIGR00152">
    <property type="entry name" value="dephospho-CoA kinase"/>
    <property type="match status" value="1"/>
</dbReference>
<comment type="similarity">
    <text evidence="1 5">Belongs to the CoaE family.</text>
</comment>
<dbReference type="InterPro" id="IPR001977">
    <property type="entry name" value="Depp_CoAkinase"/>
</dbReference>
<feature type="binding site" evidence="5">
    <location>
        <begin position="12"/>
        <end position="17"/>
    </location>
    <ligand>
        <name>ATP</name>
        <dbReference type="ChEBI" id="CHEBI:30616"/>
    </ligand>
</feature>
<dbReference type="HAMAP" id="MF_00376">
    <property type="entry name" value="Dephospho_CoA_kinase"/>
    <property type="match status" value="1"/>
</dbReference>
<keyword evidence="8" id="KW-1185">Reference proteome</keyword>
<dbReference type="PROSITE" id="PS51219">
    <property type="entry name" value="DPCK"/>
    <property type="match status" value="1"/>
</dbReference>
<dbReference type="Proteomes" id="UP001157353">
    <property type="component" value="Unassembled WGS sequence"/>
</dbReference>
<dbReference type="PANTHER" id="PTHR10695:SF46">
    <property type="entry name" value="BIFUNCTIONAL COENZYME A SYNTHASE-RELATED"/>
    <property type="match status" value="1"/>
</dbReference>
<accession>A0ABQ6DXM6</accession>
<dbReference type="GO" id="GO:0016301">
    <property type="term" value="F:kinase activity"/>
    <property type="evidence" value="ECO:0007669"/>
    <property type="project" value="UniProtKB-KW"/>
</dbReference>
<evidence type="ECO:0000256" key="4">
    <source>
        <dbReference type="ARBA" id="ARBA00022993"/>
    </source>
</evidence>
<dbReference type="Gene3D" id="3.40.50.300">
    <property type="entry name" value="P-loop containing nucleotide triphosphate hydrolases"/>
    <property type="match status" value="1"/>
</dbReference>
<dbReference type="EMBL" id="BSPQ01000002">
    <property type="protein sequence ID" value="GLS89847.1"/>
    <property type="molecule type" value="Genomic_DNA"/>
</dbReference>
<protein>
    <recommendedName>
        <fullName evidence="5 6">Dephospho-CoA kinase</fullName>
        <ecNumber evidence="5 6">2.7.1.24</ecNumber>
    </recommendedName>
    <alternativeName>
        <fullName evidence="5">Dephosphocoenzyme A kinase</fullName>
    </alternativeName>
</protein>
<comment type="caution">
    <text evidence="7">The sequence shown here is derived from an EMBL/GenBank/DDBJ whole genome shotgun (WGS) entry which is preliminary data.</text>
</comment>
<keyword evidence="5" id="KW-0963">Cytoplasm</keyword>
<dbReference type="EC" id="2.7.1.24" evidence="5 6"/>
<dbReference type="CDD" id="cd02022">
    <property type="entry name" value="DPCK"/>
    <property type="match status" value="1"/>
</dbReference>
<keyword evidence="2 5" id="KW-0547">Nucleotide-binding</keyword>
<proteinExistence type="inferred from homology"/>
<evidence type="ECO:0000256" key="3">
    <source>
        <dbReference type="ARBA" id="ARBA00022840"/>
    </source>
</evidence>
<dbReference type="PANTHER" id="PTHR10695">
    <property type="entry name" value="DEPHOSPHO-COA KINASE-RELATED"/>
    <property type="match status" value="1"/>
</dbReference>
<keyword evidence="4 5" id="KW-0173">Coenzyme A biosynthesis</keyword>
<gene>
    <name evidence="5 7" type="primary">coaE</name>
    <name evidence="7" type="ORF">GCM10007916_09140</name>
</gene>
<comment type="subcellular location">
    <subcellularLocation>
        <location evidence="5">Cytoplasm</location>
    </subcellularLocation>
</comment>
<name>A0ABQ6DXM6_9GAMM</name>
<organism evidence="7 8">
    <name type="scientific">Psychromonas marina</name>
    <dbReference type="NCBI Taxonomy" id="88364"/>
    <lineage>
        <taxon>Bacteria</taxon>
        <taxon>Pseudomonadati</taxon>
        <taxon>Pseudomonadota</taxon>
        <taxon>Gammaproteobacteria</taxon>
        <taxon>Alteromonadales</taxon>
        <taxon>Psychromonadaceae</taxon>
        <taxon>Psychromonas</taxon>
    </lineage>
</organism>
<keyword evidence="5 7" id="KW-0418">Kinase</keyword>
<comment type="function">
    <text evidence="5">Catalyzes the phosphorylation of the 3'-hydroxyl group of dephosphocoenzyme A to form coenzyme A.</text>
</comment>
<comment type="catalytic activity">
    <reaction evidence="5">
        <text>3'-dephospho-CoA + ATP = ADP + CoA + H(+)</text>
        <dbReference type="Rhea" id="RHEA:18245"/>
        <dbReference type="ChEBI" id="CHEBI:15378"/>
        <dbReference type="ChEBI" id="CHEBI:30616"/>
        <dbReference type="ChEBI" id="CHEBI:57287"/>
        <dbReference type="ChEBI" id="CHEBI:57328"/>
        <dbReference type="ChEBI" id="CHEBI:456216"/>
        <dbReference type="EC" id="2.7.1.24"/>
    </reaction>
</comment>
<sequence length="197" mass="22036">MSVVIGLTGGIGSGKSTVSGLFKALNVSVIDADVVARQVVAKGQMALKKIHDYFGPDILIEGELNRPKLREIIFADPEKKNWLNKLLHPLIREQMLTQLADAKGDYVILEAPLLFENKLETYCDYVVVVDIDEQVQVKRASARDNNSIEQIKAIINSQIERQLRLQKANFVIENSTISLLQLEKSVIALDKQLRALQ</sequence>
<evidence type="ECO:0000256" key="1">
    <source>
        <dbReference type="ARBA" id="ARBA00009018"/>
    </source>
</evidence>
<dbReference type="RefSeq" id="WP_284202973.1">
    <property type="nucleotide sequence ID" value="NZ_BSPQ01000002.1"/>
</dbReference>
<dbReference type="SUPFAM" id="SSF52540">
    <property type="entry name" value="P-loop containing nucleoside triphosphate hydrolases"/>
    <property type="match status" value="1"/>
</dbReference>
<comment type="pathway">
    <text evidence="5">Cofactor biosynthesis; coenzyme A biosynthesis; CoA from (R)-pantothenate: step 5/5.</text>
</comment>
<dbReference type="Pfam" id="PF01121">
    <property type="entry name" value="CoaE"/>
    <property type="match status" value="1"/>
</dbReference>
<reference evidence="8" key="1">
    <citation type="journal article" date="2019" name="Int. J. Syst. Evol. Microbiol.">
        <title>The Global Catalogue of Microorganisms (GCM) 10K type strain sequencing project: providing services to taxonomists for standard genome sequencing and annotation.</title>
        <authorList>
            <consortium name="The Broad Institute Genomics Platform"/>
            <consortium name="The Broad Institute Genome Sequencing Center for Infectious Disease"/>
            <person name="Wu L."/>
            <person name="Ma J."/>
        </authorList>
    </citation>
    <scope>NUCLEOTIDE SEQUENCE [LARGE SCALE GENOMIC DNA]</scope>
    <source>
        <strain evidence="8">NBRC 103166</strain>
    </source>
</reference>
<evidence type="ECO:0000256" key="6">
    <source>
        <dbReference type="NCBIfam" id="TIGR00152"/>
    </source>
</evidence>
<evidence type="ECO:0000256" key="5">
    <source>
        <dbReference type="HAMAP-Rule" id="MF_00376"/>
    </source>
</evidence>
<evidence type="ECO:0000313" key="8">
    <source>
        <dbReference type="Proteomes" id="UP001157353"/>
    </source>
</evidence>
<keyword evidence="3 5" id="KW-0067">ATP-binding</keyword>